<feature type="domain" description="Thiamin pyrophosphokinase thiamin-binding" evidence="7">
    <location>
        <begin position="201"/>
        <end position="267"/>
    </location>
</feature>
<dbReference type="SUPFAM" id="SSF63999">
    <property type="entry name" value="Thiamin pyrophosphokinase, catalytic domain"/>
    <property type="match status" value="1"/>
</dbReference>
<dbReference type="SUPFAM" id="SSF63862">
    <property type="entry name" value="Thiamin pyrophosphokinase, substrate-binding domain"/>
    <property type="match status" value="1"/>
</dbReference>
<dbReference type="InterPro" id="IPR007371">
    <property type="entry name" value="TPK_catalytic"/>
</dbReference>
<dbReference type="GO" id="GO:0030975">
    <property type="term" value="F:thiamine binding"/>
    <property type="evidence" value="ECO:0007669"/>
    <property type="project" value="InterPro"/>
</dbReference>
<feature type="non-terminal residue" evidence="8">
    <location>
        <position position="1"/>
    </location>
</feature>
<dbReference type="InterPro" id="IPR006282">
    <property type="entry name" value="Thi_PPkinase"/>
</dbReference>
<name>A0A0H5RAA3_9EUKA</name>
<evidence type="ECO:0000256" key="4">
    <source>
        <dbReference type="ARBA" id="ARBA00022741"/>
    </source>
</evidence>
<dbReference type="GO" id="GO:0004788">
    <property type="term" value="F:thiamine diphosphokinase activity"/>
    <property type="evidence" value="ECO:0007669"/>
    <property type="project" value="InterPro"/>
</dbReference>
<dbReference type="Pfam" id="PF04263">
    <property type="entry name" value="TPK_catalytic"/>
    <property type="match status" value="1"/>
</dbReference>
<protein>
    <recommendedName>
        <fullName evidence="7">Thiamin pyrophosphokinase thiamin-binding domain-containing protein</fullName>
    </recommendedName>
</protein>
<dbReference type="FunFam" id="2.60.120.320:FF:000001">
    <property type="entry name" value="Thiamine pyrophosphokinase"/>
    <property type="match status" value="1"/>
</dbReference>
<dbReference type="GO" id="GO:0005524">
    <property type="term" value="F:ATP binding"/>
    <property type="evidence" value="ECO:0007669"/>
    <property type="project" value="UniProtKB-KW"/>
</dbReference>
<dbReference type="Pfam" id="PF04265">
    <property type="entry name" value="TPK_B1_binding"/>
    <property type="match status" value="1"/>
</dbReference>
<dbReference type="SMART" id="SM00983">
    <property type="entry name" value="TPK_B1_binding"/>
    <property type="match status" value="1"/>
</dbReference>
<evidence type="ECO:0000256" key="6">
    <source>
        <dbReference type="ARBA" id="ARBA00022840"/>
    </source>
</evidence>
<dbReference type="InterPro" id="IPR036371">
    <property type="entry name" value="TPK_B1-bd_sf"/>
</dbReference>
<evidence type="ECO:0000256" key="1">
    <source>
        <dbReference type="ARBA" id="ARBA00005078"/>
    </source>
</evidence>
<evidence type="ECO:0000313" key="8">
    <source>
        <dbReference type="EMBL" id="CRZ10726.1"/>
    </source>
</evidence>
<dbReference type="PIRSF" id="PIRSF031057">
    <property type="entry name" value="Thiamin_pyrophosphokinase"/>
    <property type="match status" value="1"/>
</dbReference>
<proteinExistence type="inferred from homology"/>
<dbReference type="PANTHER" id="PTHR13622:SF8">
    <property type="entry name" value="THIAMIN PYROPHOSPHOKINASE 1"/>
    <property type="match status" value="1"/>
</dbReference>
<evidence type="ECO:0000259" key="7">
    <source>
        <dbReference type="SMART" id="SM00983"/>
    </source>
</evidence>
<dbReference type="Gene3D" id="3.40.50.10240">
    <property type="entry name" value="Thiamin pyrophosphokinase, catalytic domain"/>
    <property type="match status" value="1"/>
</dbReference>
<dbReference type="GO" id="GO:0009229">
    <property type="term" value="P:thiamine diphosphate biosynthetic process"/>
    <property type="evidence" value="ECO:0007669"/>
    <property type="project" value="UniProtKB-UniPathway"/>
</dbReference>
<dbReference type="GO" id="GO:0016301">
    <property type="term" value="F:kinase activity"/>
    <property type="evidence" value="ECO:0007669"/>
    <property type="project" value="UniProtKB-KW"/>
</dbReference>
<dbReference type="NCBIfam" id="TIGR01378">
    <property type="entry name" value="thi_PPkinase"/>
    <property type="match status" value="1"/>
</dbReference>
<dbReference type="EMBL" id="HACM01010284">
    <property type="protein sequence ID" value="CRZ10726.1"/>
    <property type="molecule type" value="Transcribed_RNA"/>
</dbReference>
<dbReference type="InterPro" id="IPR007373">
    <property type="entry name" value="Thiamin_PyroPKinase_B1-bd"/>
</dbReference>
<dbReference type="GO" id="GO:0006772">
    <property type="term" value="P:thiamine metabolic process"/>
    <property type="evidence" value="ECO:0007669"/>
    <property type="project" value="InterPro"/>
</dbReference>
<comment type="similarity">
    <text evidence="2">Belongs to the thiamine pyrophosphokinase family.</text>
</comment>
<dbReference type="InterPro" id="IPR016966">
    <property type="entry name" value="Thiamin_pyrophosphokinase_euk"/>
</dbReference>
<dbReference type="Gene3D" id="2.60.120.320">
    <property type="entry name" value="Thiamin pyrophosphokinase, thiamin-binding domain"/>
    <property type="match status" value="1"/>
</dbReference>
<organism evidence="8">
    <name type="scientific">Spongospora subterranea</name>
    <dbReference type="NCBI Taxonomy" id="70186"/>
    <lineage>
        <taxon>Eukaryota</taxon>
        <taxon>Sar</taxon>
        <taxon>Rhizaria</taxon>
        <taxon>Endomyxa</taxon>
        <taxon>Phytomyxea</taxon>
        <taxon>Plasmodiophorida</taxon>
        <taxon>Plasmodiophoridae</taxon>
        <taxon>Spongospora</taxon>
    </lineage>
</organism>
<dbReference type="PANTHER" id="PTHR13622">
    <property type="entry name" value="THIAMIN PYROPHOSPHOKINASE"/>
    <property type="match status" value="1"/>
</dbReference>
<keyword evidence="6" id="KW-0067">ATP-binding</keyword>
<comment type="pathway">
    <text evidence="1">Cofactor biosynthesis; thiamine diphosphate biosynthesis; thiamine diphosphate from thiamine: step 1/1.</text>
</comment>
<keyword evidence="4" id="KW-0547">Nucleotide-binding</keyword>
<evidence type="ECO:0000256" key="5">
    <source>
        <dbReference type="ARBA" id="ARBA00022777"/>
    </source>
</evidence>
<accession>A0A0H5RAA3</accession>
<evidence type="ECO:0000256" key="3">
    <source>
        <dbReference type="ARBA" id="ARBA00022679"/>
    </source>
</evidence>
<dbReference type="UniPathway" id="UPA00060">
    <property type="reaction ID" value="UER00597"/>
</dbReference>
<dbReference type="CDD" id="cd07995">
    <property type="entry name" value="TPK"/>
    <property type="match status" value="1"/>
</dbReference>
<dbReference type="AlphaFoldDB" id="A0A0H5RAA3"/>
<reference evidence="8" key="1">
    <citation type="submission" date="2015-04" db="EMBL/GenBank/DDBJ databases">
        <title>The genome sequence of the plant pathogenic Rhizarian Plasmodiophora brassicae reveals insights in its biotrophic life cycle and the origin of chitin synthesis.</title>
        <authorList>
            <person name="Schwelm A."/>
            <person name="Fogelqvist J."/>
            <person name="Knaust A."/>
            <person name="Julke S."/>
            <person name="Lilja T."/>
            <person name="Dhandapani V."/>
            <person name="Bonilla-Rosso G."/>
            <person name="Karlsson M."/>
            <person name="Shevchenko A."/>
            <person name="Choi S.R."/>
            <person name="Kim H.G."/>
            <person name="Park J.Y."/>
            <person name="Lim Y.P."/>
            <person name="Ludwig-Muller J."/>
            <person name="Dixelius C."/>
        </authorList>
    </citation>
    <scope>NUCLEOTIDE SEQUENCE</scope>
    <source>
        <tissue evidence="8">Potato root galls</tissue>
    </source>
</reference>
<keyword evidence="5" id="KW-0418">Kinase</keyword>
<dbReference type="InterPro" id="IPR036759">
    <property type="entry name" value="TPK_catalytic_sf"/>
</dbReference>
<evidence type="ECO:0000256" key="2">
    <source>
        <dbReference type="ARBA" id="ARBA00006785"/>
    </source>
</evidence>
<keyword evidence="3" id="KW-0808">Transferase</keyword>
<sequence>KCFRGIFTNQGRSVPRVLEQMSIVLDHKSILGGSSPHVLIILNTIDDTSLPFLKQLWQSSSLIIAADGAATRMQRLFGANDELNRYIPHFICGDLDSISPATVELYRSKGCKILKISSQDHTDLYKCICVAAWHNIGCTDPEQVMLIDNIELPLDLIAFGAFSGRFDHVMNAINALYVFRSRFRSMSLVSNDNFACLLRSGTNIIRCHESLQGPTCGLIPIGIAADCVSTTGLRWNLESQRTLFSGLISTSNLIECDTITVETSHDIVWITAIRFPAPNVRIVN</sequence>